<dbReference type="Proteomes" id="UP000034349">
    <property type="component" value="Unassembled WGS sequence"/>
</dbReference>
<dbReference type="AlphaFoldDB" id="A0A0G0B4D4"/>
<proteinExistence type="predicted"/>
<gene>
    <name evidence="1" type="ORF">UR23_C0041G0005</name>
</gene>
<protein>
    <recommendedName>
        <fullName evidence="3">Antitoxin</fullName>
    </recommendedName>
</protein>
<evidence type="ECO:0000313" key="1">
    <source>
        <dbReference type="EMBL" id="KKP33700.1"/>
    </source>
</evidence>
<organism evidence="1 2">
    <name type="scientific">Candidatus Roizmanbacteria bacterium GW2011_GWA2_32_13</name>
    <dbReference type="NCBI Taxonomy" id="1618475"/>
    <lineage>
        <taxon>Bacteria</taxon>
        <taxon>Candidatus Roizmaniibacteriota</taxon>
    </lineage>
</organism>
<dbReference type="EMBL" id="LBOK01000041">
    <property type="protein sequence ID" value="KKP33700.1"/>
    <property type="molecule type" value="Genomic_DNA"/>
</dbReference>
<sequence length="92" mass="10796">MNNLIIQSDVYPISQARGIFGTLIDKLKDEKTILFSKKGKIKAALVDFDYLKKLQEDINQLYQKTYIDKKLIPSTRIFSKKEISKWLEEDKL</sequence>
<reference evidence="1 2" key="1">
    <citation type="journal article" date="2015" name="Nature">
        <title>rRNA introns, odd ribosomes, and small enigmatic genomes across a large radiation of phyla.</title>
        <authorList>
            <person name="Brown C.T."/>
            <person name="Hug L.A."/>
            <person name="Thomas B.C."/>
            <person name="Sharon I."/>
            <person name="Castelle C.J."/>
            <person name="Singh A."/>
            <person name="Wilkins M.J."/>
            <person name="Williams K.H."/>
            <person name="Banfield J.F."/>
        </authorList>
    </citation>
    <scope>NUCLEOTIDE SEQUENCE [LARGE SCALE GENOMIC DNA]</scope>
</reference>
<name>A0A0G0B4D4_9BACT</name>
<evidence type="ECO:0000313" key="2">
    <source>
        <dbReference type="Proteomes" id="UP000034349"/>
    </source>
</evidence>
<accession>A0A0G0B4D4</accession>
<comment type="caution">
    <text evidence="1">The sequence shown here is derived from an EMBL/GenBank/DDBJ whole genome shotgun (WGS) entry which is preliminary data.</text>
</comment>
<evidence type="ECO:0008006" key="3">
    <source>
        <dbReference type="Google" id="ProtNLM"/>
    </source>
</evidence>